<dbReference type="EMBL" id="BK015168">
    <property type="protein sequence ID" value="DAD93855.1"/>
    <property type="molecule type" value="Genomic_DNA"/>
</dbReference>
<protein>
    <submittedName>
        <fullName evidence="1">Uncharacterized protein</fullName>
    </submittedName>
</protein>
<evidence type="ECO:0000313" key="1">
    <source>
        <dbReference type="EMBL" id="DAD93855.1"/>
    </source>
</evidence>
<accession>A0A8S5NHM7</accession>
<organism evidence="1">
    <name type="scientific">Inoviridae sp. ctPjN3</name>
    <dbReference type="NCBI Taxonomy" id="2826761"/>
    <lineage>
        <taxon>Viruses</taxon>
        <taxon>Monodnaviria</taxon>
        <taxon>Loebvirae</taxon>
        <taxon>Hofneiviricota</taxon>
        <taxon>Faserviricetes</taxon>
        <taxon>Tubulavirales</taxon>
        <taxon>Inoviridae</taxon>
    </lineage>
</organism>
<sequence>MEKENSRQKAQRKYLTQKRFQKTVAFNRESEADLIELAAALPDFSGWVKAHLRRLKDDAR</sequence>
<proteinExistence type="predicted"/>
<reference evidence="1" key="1">
    <citation type="journal article" date="2021" name="Proc. Natl. Acad. Sci. U.S.A.">
        <title>A Catalog of Tens of Thousands of Viruses from Human Metagenomes Reveals Hidden Associations with Chronic Diseases.</title>
        <authorList>
            <person name="Tisza M.J."/>
            <person name="Buck C.B."/>
        </authorList>
    </citation>
    <scope>NUCLEOTIDE SEQUENCE</scope>
    <source>
        <strain evidence="1">CtPjN3</strain>
    </source>
</reference>
<name>A0A8S5NHM7_9VIRU</name>